<dbReference type="Proteomes" id="UP000887116">
    <property type="component" value="Unassembled WGS sequence"/>
</dbReference>
<reference evidence="2" key="1">
    <citation type="submission" date="2020-07" db="EMBL/GenBank/DDBJ databases">
        <title>Multicomponent nature underlies the extraordinary mechanical properties of spider dragline silk.</title>
        <authorList>
            <person name="Kono N."/>
            <person name="Nakamura H."/>
            <person name="Mori M."/>
            <person name="Yoshida Y."/>
            <person name="Ohtoshi R."/>
            <person name="Malay A.D."/>
            <person name="Moran D.A.P."/>
            <person name="Tomita M."/>
            <person name="Numata K."/>
            <person name="Arakawa K."/>
        </authorList>
    </citation>
    <scope>NUCLEOTIDE SEQUENCE</scope>
</reference>
<proteinExistence type="predicted"/>
<dbReference type="InterPro" id="IPR013087">
    <property type="entry name" value="Znf_C2H2_type"/>
</dbReference>
<dbReference type="PROSITE" id="PS00028">
    <property type="entry name" value="ZINC_FINGER_C2H2_1"/>
    <property type="match status" value="1"/>
</dbReference>
<name>A0A8X6LM42_TRICU</name>
<accession>A0A8X6LM42</accession>
<comment type="caution">
    <text evidence="2">The sequence shown here is derived from an EMBL/GenBank/DDBJ whole genome shotgun (WGS) entry which is preliminary data.</text>
</comment>
<feature type="domain" description="C2H2-type" evidence="1">
    <location>
        <begin position="5"/>
        <end position="26"/>
    </location>
</feature>
<dbReference type="AlphaFoldDB" id="A0A8X6LM42"/>
<sequence length="204" mass="24208">MEYRCHNCNLEFFDFGQYLDHECKSHNAMQMTDDEARTLEKLFYRFKNANESHIDNISANEEKNKYWRTEPSLEVGGLHFDFNDYRANQLRYENLNESETTITGLDDFESYLQTQFAALEPNPEEVNYNQSFISSGQRQMSEINAHINNNPLSVSLELSPKQCFSWTMNQYRKKNQEFASAQYEPMQYHVSEKEQISTIRNIQM</sequence>
<keyword evidence="3" id="KW-1185">Reference proteome</keyword>
<evidence type="ECO:0000259" key="1">
    <source>
        <dbReference type="PROSITE" id="PS00028"/>
    </source>
</evidence>
<dbReference type="EMBL" id="BMAO01017318">
    <property type="protein sequence ID" value="GFR14830.1"/>
    <property type="molecule type" value="Genomic_DNA"/>
</dbReference>
<evidence type="ECO:0000313" key="2">
    <source>
        <dbReference type="EMBL" id="GFR14830.1"/>
    </source>
</evidence>
<gene>
    <name evidence="2" type="ORF">TNCT_188081</name>
</gene>
<organism evidence="2 3">
    <name type="scientific">Trichonephila clavata</name>
    <name type="common">Joro spider</name>
    <name type="synonym">Nephila clavata</name>
    <dbReference type="NCBI Taxonomy" id="2740835"/>
    <lineage>
        <taxon>Eukaryota</taxon>
        <taxon>Metazoa</taxon>
        <taxon>Ecdysozoa</taxon>
        <taxon>Arthropoda</taxon>
        <taxon>Chelicerata</taxon>
        <taxon>Arachnida</taxon>
        <taxon>Araneae</taxon>
        <taxon>Araneomorphae</taxon>
        <taxon>Entelegynae</taxon>
        <taxon>Araneoidea</taxon>
        <taxon>Nephilidae</taxon>
        <taxon>Trichonephila</taxon>
    </lineage>
</organism>
<dbReference type="OrthoDB" id="10413566at2759"/>
<evidence type="ECO:0000313" key="3">
    <source>
        <dbReference type="Proteomes" id="UP000887116"/>
    </source>
</evidence>
<protein>
    <recommendedName>
        <fullName evidence="1">C2H2-type domain-containing protein</fullName>
    </recommendedName>
</protein>